<dbReference type="OrthoDB" id="7289984at2759"/>
<dbReference type="SUPFAM" id="SSF51735">
    <property type="entry name" value="NAD(P)-binding Rossmann-fold domains"/>
    <property type="match status" value="1"/>
</dbReference>
<evidence type="ECO:0000313" key="6">
    <source>
        <dbReference type="Proteomes" id="UP000541444"/>
    </source>
</evidence>
<organism evidence="5 6">
    <name type="scientific">Kingdonia uniflora</name>
    <dbReference type="NCBI Taxonomy" id="39325"/>
    <lineage>
        <taxon>Eukaryota</taxon>
        <taxon>Viridiplantae</taxon>
        <taxon>Streptophyta</taxon>
        <taxon>Embryophyta</taxon>
        <taxon>Tracheophyta</taxon>
        <taxon>Spermatophyta</taxon>
        <taxon>Magnoliopsida</taxon>
        <taxon>Ranunculales</taxon>
        <taxon>Circaeasteraceae</taxon>
        <taxon>Kingdonia</taxon>
    </lineage>
</organism>
<evidence type="ECO:0000256" key="1">
    <source>
        <dbReference type="ARBA" id="ARBA00006484"/>
    </source>
</evidence>
<feature type="non-terminal residue" evidence="5">
    <location>
        <position position="1"/>
    </location>
</feature>
<dbReference type="Proteomes" id="UP000541444">
    <property type="component" value="Unassembled WGS sequence"/>
</dbReference>
<evidence type="ECO:0000256" key="2">
    <source>
        <dbReference type="ARBA" id="ARBA00022857"/>
    </source>
</evidence>
<comment type="caution">
    <text evidence="5">The sequence shown here is derived from an EMBL/GenBank/DDBJ whole genome shotgun (WGS) entry which is preliminary data.</text>
</comment>
<evidence type="ECO:0000256" key="4">
    <source>
        <dbReference type="SAM" id="MobiDB-lite"/>
    </source>
</evidence>
<dbReference type="PANTHER" id="PTHR43490">
    <property type="entry name" value="(+)-NEOMENTHOL DEHYDROGENASE"/>
    <property type="match status" value="1"/>
</dbReference>
<gene>
    <name evidence="5" type="ORF">GIB67_009635</name>
</gene>
<comment type="similarity">
    <text evidence="1">Belongs to the short-chain dehydrogenases/reductases (SDR) family.</text>
</comment>
<name>A0A7J7M2C5_9MAGN</name>
<keyword evidence="6" id="KW-1185">Reference proteome</keyword>
<dbReference type="AlphaFoldDB" id="A0A7J7M2C5"/>
<accession>A0A7J7M2C5</accession>
<proteinExistence type="inferred from homology"/>
<keyword evidence="3" id="KW-0560">Oxidoreductase</keyword>
<protein>
    <submittedName>
        <fullName evidence="5">Uncharacterized protein</fullName>
    </submittedName>
</protein>
<dbReference type="PANTHER" id="PTHR43490:SF98">
    <property type="entry name" value="OS02G0640600 PROTEIN"/>
    <property type="match status" value="1"/>
</dbReference>
<dbReference type="InterPro" id="IPR036291">
    <property type="entry name" value="NAD(P)-bd_dom_sf"/>
</dbReference>
<evidence type="ECO:0000313" key="5">
    <source>
        <dbReference type="EMBL" id="KAF6149016.1"/>
    </source>
</evidence>
<feature type="region of interest" description="Disordered" evidence="4">
    <location>
        <begin position="43"/>
        <end position="93"/>
    </location>
</feature>
<dbReference type="GO" id="GO:0016020">
    <property type="term" value="C:membrane"/>
    <property type="evidence" value="ECO:0007669"/>
    <property type="project" value="TreeGrafter"/>
</dbReference>
<reference evidence="5 6" key="1">
    <citation type="journal article" date="2020" name="IScience">
        <title>Genome Sequencing of the Endangered Kingdonia uniflora (Circaeasteraceae, Ranunculales) Reveals Potential Mechanisms of Evolutionary Specialization.</title>
        <authorList>
            <person name="Sun Y."/>
            <person name="Deng T."/>
            <person name="Zhang A."/>
            <person name="Moore M.J."/>
            <person name="Landis J.B."/>
            <person name="Lin N."/>
            <person name="Zhang H."/>
            <person name="Zhang X."/>
            <person name="Huang J."/>
            <person name="Zhang X."/>
            <person name="Sun H."/>
            <person name="Wang H."/>
        </authorList>
    </citation>
    <scope>NUCLEOTIDE SEQUENCE [LARGE SCALE GENOMIC DNA]</scope>
    <source>
        <strain evidence="5">TB1705</strain>
        <tissue evidence="5">Leaf</tissue>
    </source>
</reference>
<evidence type="ECO:0000256" key="3">
    <source>
        <dbReference type="ARBA" id="ARBA00023002"/>
    </source>
</evidence>
<dbReference type="Gene3D" id="3.40.50.720">
    <property type="entry name" value="NAD(P)-binding Rossmann-like Domain"/>
    <property type="match status" value="1"/>
</dbReference>
<sequence>LAVVTEGNKGIGLEICRKLASNEVLVILAAGYEKNSLEAVQKFKERDGDDPSISQGGLDEDEPATKRARGGGGNGGDDHGGSTTTSGTGPAGS</sequence>
<feature type="compositionally biased region" description="Low complexity" evidence="4">
    <location>
        <begin position="81"/>
        <end position="93"/>
    </location>
</feature>
<keyword evidence="2" id="KW-0521">NADP</keyword>
<dbReference type="GO" id="GO:0016491">
    <property type="term" value="F:oxidoreductase activity"/>
    <property type="evidence" value="ECO:0007669"/>
    <property type="project" value="UniProtKB-KW"/>
</dbReference>
<dbReference type="EMBL" id="JACGCM010001816">
    <property type="protein sequence ID" value="KAF6149016.1"/>
    <property type="molecule type" value="Genomic_DNA"/>
</dbReference>